<evidence type="ECO:0000256" key="14">
    <source>
        <dbReference type="ARBA" id="ARBA00023316"/>
    </source>
</evidence>
<evidence type="ECO:0000256" key="3">
    <source>
        <dbReference type="ARBA" id="ARBA00004496"/>
    </source>
</evidence>
<comment type="caution">
    <text evidence="18">The sequence shown here is derived from an EMBL/GenBank/DDBJ whole genome shotgun (WGS) entry which is preliminary data.</text>
</comment>
<dbReference type="Gene3D" id="3.30.465.10">
    <property type="match status" value="1"/>
</dbReference>
<evidence type="ECO:0000256" key="5">
    <source>
        <dbReference type="ARBA" id="ARBA00022490"/>
    </source>
</evidence>
<dbReference type="NCBIfam" id="NF010480">
    <property type="entry name" value="PRK13905.1"/>
    <property type="match status" value="1"/>
</dbReference>
<dbReference type="GO" id="GO:0051301">
    <property type="term" value="P:cell division"/>
    <property type="evidence" value="ECO:0007669"/>
    <property type="project" value="UniProtKB-KW"/>
</dbReference>
<evidence type="ECO:0000259" key="17">
    <source>
        <dbReference type="PROSITE" id="PS51387"/>
    </source>
</evidence>
<comment type="catalytic activity">
    <reaction evidence="15 16">
        <text>UDP-N-acetyl-alpha-D-muramate + NADP(+) = UDP-N-acetyl-3-O-(1-carboxyvinyl)-alpha-D-glucosamine + NADPH + H(+)</text>
        <dbReference type="Rhea" id="RHEA:12248"/>
        <dbReference type="ChEBI" id="CHEBI:15378"/>
        <dbReference type="ChEBI" id="CHEBI:57783"/>
        <dbReference type="ChEBI" id="CHEBI:58349"/>
        <dbReference type="ChEBI" id="CHEBI:68483"/>
        <dbReference type="ChEBI" id="CHEBI:70757"/>
        <dbReference type="EC" id="1.3.1.98"/>
    </reaction>
</comment>
<dbReference type="SUPFAM" id="SSF56194">
    <property type="entry name" value="Uridine diphospho-N-Acetylenolpyruvylglucosamine reductase, MurB, C-terminal domain"/>
    <property type="match status" value="1"/>
</dbReference>
<keyword evidence="12 16" id="KW-0560">Oxidoreductase</keyword>
<comment type="cofactor">
    <cofactor evidence="1 16">
        <name>FAD</name>
        <dbReference type="ChEBI" id="CHEBI:57692"/>
    </cofactor>
</comment>
<dbReference type="GO" id="GO:0071949">
    <property type="term" value="F:FAD binding"/>
    <property type="evidence" value="ECO:0007669"/>
    <property type="project" value="InterPro"/>
</dbReference>
<reference evidence="18 19" key="1">
    <citation type="journal article" date="2016" name="Nat. Commun.">
        <title>Thousands of microbial genomes shed light on interconnected biogeochemical processes in an aquifer system.</title>
        <authorList>
            <person name="Anantharaman K."/>
            <person name="Brown C.T."/>
            <person name="Hug L.A."/>
            <person name="Sharon I."/>
            <person name="Castelle C.J."/>
            <person name="Probst A.J."/>
            <person name="Thomas B.C."/>
            <person name="Singh A."/>
            <person name="Wilkins M.J."/>
            <person name="Karaoz U."/>
            <person name="Brodie E.L."/>
            <person name="Williams K.H."/>
            <person name="Hubbard S.S."/>
            <person name="Banfield J.F."/>
        </authorList>
    </citation>
    <scope>NUCLEOTIDE SEQUENCE [LARGE SCALE GENOMIC DNA]</scope>
</reference>
<dbReference type="InterPro" id="IPR036635">
    <property type="entry name" value="MurB_C_sf"/>
</dbReference>
<dbReference type="PROSITE" id="PS51387">
    <property type="entry name" value="FAD_PCMH"/>
    <property type="match status" value="1"/>
</dbReference>
<organism evidence="18 19">
    <name type="scientific">Candidatus Giovannonibacteria bacterium RIFCSPHIGHO2_02_43_13</name>
    <dbReference type="NCBI Taxonomy" id="1798330"/>
    <lineage>
        <taxon>Bacteria</taxon>
        <taxon>Candidatus Giovannoniibacteriota</taxon>
    </lineage>
</organism>
<keyword evidence="9 16" id="KW-0521">NADP</keyword>
<evidence type="ECO:0000256" key="16">
    <source>
        <dbReference type="HAMAP-Rule" id="MF_00037"/>
    </source>
</evidence>
<dbReference type="UniPathway" id="UPA00219"/>
<dbReference type="InterPro" id="IPR011601">
    <property type="entry name" value="MurB_C"/>
</dbReference>
<protein>
    <recommendedName>
        <fullName evidence="16">UDP-N-acetylenolpyruvoylglucosamine reductase</fullName>
        <ecNumber evidence="16">1.3.1.98</ecNumber>
    </recommendedName>
    <alternativeName>
        <fullName evidence="16">UDP-N-acetylmuramate dehydrogenase</fullName>
    </alternativeName>
</protein>
<dbReference type="AlphaFoldDB" id="A0A1F5WPT4"/>
<feature type="active site" evidence="16">
    <location>
        <position position="280"/>
    </location>
</feature>
<dbReference type="Gene3D" id="3.30.43.10">
    <property type="entry name" value="Uridine Diphospho-n-acetylenolpyruvylglucosamine Reductase, domain 2"/>
    <property type="match status" value="1"/>
</dbReference>
<dbReference type="Pfam" id="PF02873">
    <property type="entry name" value="MurB_C"/>
    <property type="match status" value="1"/>
</dbReference>
<evidence type="ECO:0000256" key="2">
    <source>
        <dbReference type="ARBA" id="ARBA00003921"/>
    </source>
</evidence>
<dbReference type="Gene3D" id="3.90.78.10">
    <property type="entry name" value="UDP-N-acetylenolpyruvoylglucosamine reductase, C-terminal domain"/>
    <property type="match status" value="1"/>
</dbReference>
<dbReference type="GO" id="GO:0009252">
    <property type="term" value="P:peptidoglycan biosynthetic process"/>
    <property type="evidence" value="ECO:0007669"/>
    <property type="project" value="UniProtKB-UniRule"/>
</dbReference>
<evidence type="ECO:0000313" key="19">
    <source>
        <dbReference type="Proteomes" id="UP000178425"/>
    </source>
</evidence>
<evidence type="ECO:0000313" key="18">
    <source>
        <dbReference type="EMBL" id="OGF77669.1"/>
    </source>
</evidence>
<dbReference type="EMBL" id="MFHI01000037">
    <property type="protein sequence ID" value="OGF77669.1"/>
    <property type="molecule type" value="Genomic_DNA"/>
</dbReference>
<feature type="domain" description="FAD-binding PCMH-type" evidence="17">
    <location>
        <begin position="16"/>
        <end position="180"/>
    </location>
</feature>
<evidence type="ECO:0000256" key="10">
    <source>
        <dbReference type="ARBA" id="ARBA00022960"/>
    </source>
</evidence>
<dbReference type="InterPro" id="IPR016167">
    <property type="entry name" value="FAD-bd_PCMH_sub1"/>
</dbReference>
<accession>A0A1F5WPT4</accession>
<evidence type="ECO:0000256" key="12">
    <source>
        <dbReference type="ARBA" id="ARBA00023002"/>
    </source>
</evidence>
<dbReference type="InterPro" id="IPR016166">
    <property type="entry name" value="FAD-bd_PCMH"/>
</dbReference>
<keyword evidence="7 16" id="KW-0285">Flavoprotein</keyword>
<keyword evidence="13 16" id="KW-0131">Cell cycle</keyword>
<gene>
    <name evidence="16" type="primary">murB</name>
    <name evidence="18" type="ORF">A2W54_02785</name>
</gene>
<dbReference type="HAMAP" id="MF_00037">
    <property type="entry name" value="MurB"/>
    <property type="match status" value="1"/>
</dbReference>
<feature type="active site" description="Proton donor" evidence="16">
    <location>
        <position position="209"/>
    </location>
</feature>
<keyword evidence="5 16" id="KW-0963">Cytoplasm</keyword>
<keyword evidence="8 16" id="KW-0274">FAD</keyword>
<dbReference type="InterPro" id="IPR003170">
    <property type="entry name" value="MurB"/>
</dbReference>
<dbReference type="PANTHER" id="PTHR21071">
    <property type="entry name" value="UDP-N-ACETYLENOLPYRUVOYLGLUCOSAMINE REDUCTASE"/>
    <property type="match status" value="1"/>
</dbReference>
<evidence type="ECO:0000256" key="15">
    <source>
        <dbReference type="ARBA" id="ARBA00048914"/>
    </source>
</evidence>
<evidence type="ECO:0000256" key="1">
    <source>
        <dbReference type="ARBA" id="ARBA00001974"/>
    </source>
</evidence>
<evidence type="ECO:0000256" key="13">
    <source>
        <dbReference type="ARBA" id="ARBA00023306"/>
    </source>
</evidence>
<keyword evidence="14 16" id="KW-0961">Cell wall biogenesis/degradation</keyword>
<evidence type="ECO:0000256" key="8">
    <source>
        <dbReference type="ARBA" id="ARBA00022827"/>
    </source>
</evidence>
<dbReference type="GO" id="GO:0008360">
    <property type="term" value="P:regulation of cell shape"/>
    <property type="evidence" value="ECO:0007669"/>
    <property type="project" value="UniProtKB-KW"/>
</dbReference>
<dbReference type="GO" id="GO:0071555">
    <property type="term" value="P:cell wall organization"/>
    <property type="evidence" value="ECO:0007669"/>
    <property type="project" value="UniProtKB-KW"/>
</dbReference>
<evidence type="ECO:0000256" key="9">
    <source>
        <dbReference type="ARBA" id="ARBA00022857"/>
    </source>
</evidence>
<dbReference type="GO" id="GO:0008762">
    <property type="term" value="F:UDP-N-acetylmuramate dehydrogenase activity"/>
    <property type="evidence" value="ECO:0007669"/>
    <property type="project" value="UniProtKB-UniRule"/>
</dbReference>
<name>A0A1F5WPT4_9BACT</name>
<keyword evidence="11 16" id="KW-0573">Peptidoglycan synthesis</keyword>
<evidence type="ECO:0000256" key="4">
    <source>
        <dbReference type="ARBA" id="ARBA00004752"/>
    </source>
</evidence>
<evidence type="ECO:0000256" key="6">
    <source>
        <dbReference type="ARBA" id="ARBA00022618"/>
    </source>
</evidence>
<proteinExistence type="inferred from homology"/>
<comment type="pathway">
    <text evidence="4 16">Cell wall biogenesis; peptidoglycan biosynthesis.</text>
</comment>
<keyword evidence="6 16" id="KW-0132">Cell division</keyword>
<dbReference type="Pfam" id="PF01565">
    <property type="entry name" value="FAD_binding_4"/>
    <property type="match status" value="1"/>
</dbReference>
<dbReference type="GO" id="GO:0005829">
    <property type="term" value="C:cytosol"/>
    <property type="evidence" value="ECO:0007669"/>
    <property type="project" value="TreeGrafter"/>
</dbReference>
<comment type="similarity">
    <text evidence="16">Belongs to the MurB family.</text>
</comment>
<dbReference type="SUPFAM" id="SSF56176">
    <property type="entry name" value="FAD-binding/transporter-associated domain-like"/>
    <property type="match status" value="1"/>
</dbReference>
<dbReference type="Proteomes" id="UP000178425">
    <property type="component" value="Unassembled WGS sequence"/>
</dbReference>
<feature type="active site" evidence="16">
    <location>
        <position position="158"/>
    </location>
</feature>
<sequence>MNIKENILLAPYTVFNIGGPADFFCEVKNKEELVEVLDWARDNKTPFFIMGAGSNLLVSDDGFRGLAIKMSSQNIDLLGENKIFVAAGVSMARAVNFSIEKGFGGFEWGVGIPGTVGGAVFGNAGCFGGEMKDAVDSVSILERKIFELPNDACEFAYRHSVFKRHPEWIILGATLNFFPGDKEKSRAKVLEYTKKRTASQDIGEKCAGCIFKNPKQDLAAGYLIDKVGLKGAKIGGAMVSGKHANYIVNTGGATARDVKELIMVIKDEVKKVNGILMEEEIRII</sequence>
<keyword evidence="10 16" id="KW-0133">Cell shape</keyword>
<dbReference type="InterPro" id="IPR006094">
    <property type="entry name" value="Oxid_FAD_bind_N"/>
</dbReference>
<comment type="subcellular location">
    <subcellularLocation>
        <location evidence="3 16">Cytoplasm</location>
    </subcellularLocation>
</comment>
<comment type="function">
    <text evidence="2 16">Cell wall formation.</text>
</comment>
<evidence type="ECO:0000256" key="7">
    <source>
        <dbReference type="ARBA" id="ARBA00022630"/>
    </source>
</evidence>
<evidence type="ECO:0000256" key="11">
    <source>
        <dbReference type="ARBA" id="ARBA00022984"/>
    </source>
</evidence>
<dbReference type="NCBIfam" id="TIGR00179">
    <property type="entry name" value="murB"/>
    <property type="match status" value="1"/>
</dbReference>
<dbReference type="PANTHER" id="PTHR21071:SF4">
    <property type="entry name" value="UDP-N-ACETYLENOLPYRUVOYLGLUCOSAMINE REDUCTASE"/>
    <property type="match status" value="1"/>
</dbReference>
<dbReference type="InterPro" id="IPR016169">
    <property type="entry name" value="FAD-bd_PCMH_sub2"/>
</dbReference>
<dbReference type="InterPro" id="IPR036318">
    <property type="entry name" value="FAD-bd_PCMH-like_sf"/>
</dbReference>
<dbReference type="EC" id="1.3.1.98" evidence="16"/>